<evidence type="ECO:0000256" key="5">
    <source>
        <dbReference type="ARBA" id="ARBA00022679"/>
    </source>
</evidence>
<dbReference type="SMART" id="SM00260">
    <property type="entry name" value="CheW"/>
    <property type="match status" value="1"/>
</dbReference>
<evidence type="ECO:0000256" key="2">
    <source>
        <dbReference type="ARBA" id="ARBA00012438"/>
    </source>
</evidence>
<dbReference type="InterPro" id="IPR003594">
    <property type="entry name" value="HATPase_dom"/>
</dbReference>
<dbReference type="Pfam" id="PF02518">
    <property type="entry name" value="HATPase_c"/>
    <property type="match status" value="1"/>
</dbReference>
<comment type="function">
    <text evidence="8">Involved in the transmission of sensory signals from the chemoreceptors to the flagellar motors. CheA is autophosphorylated; it can transfer its phosphate group to either CheB or CheY.</text>
</comment>
<comment type="caution">
    <text evidence="16">The sequence shown here is derived from an EMBL/GenBank/DDBJ whole genome shotgun (WGS) entry which is preliminary data.</text>
</comment>
<evidence type="ECO:0000256" key="8">
    <source>
        <dbReference type="ARBA" id="ARBA00035100"/>
    </source>
</evidence>
<evidence type="ECO:0000256" key="4">
    <source>
        <dbReference type="ARBA" id="ARBA00022553"/>
    </source>
</evidence>
<proteinExistence type="predicted"/>
<dbReference type="EC" id="2.7.13.3" evidence="2"/>
<dbReference type="Gene3D" id="1.10.287.560">
    <property type="entry name" value="Histidine kinase CheA-like, homodimeric domain"/>
    <property type="match status" value="1"/>
</dbReference>
<keyword evidence="4 10" id="KW-0597">Phosphoprotein</keyword>
<dbReference type="PROSITE" id="PS50894">
    <property type="entry name" value="HPT"/>
    <property type="match status" value="3"/>
</dbReference>
<feature type="domain" description="HPt" evidence="15">
    <location>
        <begin position="710"/>
        <end position="814"/>
    </location>
</feature>
<dbReference type="InterPro" id="IPR001789">
    <property type="entry name" value="Sig_transdc_resp-reg_receiver"/>
</dbReference>
<dbReference type="Gene3D" id="1.20.120.160">
    <property type="entry name" value="HPT domain"/>
    <property type="match status" value="4"/>
</dbReference>
<dbReference type="SMART" id="SM00387">
    <property type="entry name" value="HATPase_c"/>
    <property type="match status" value="1"/>
</dbReference>
<evidence type="ECO:0000256" key="11">
    <source>
        <dbReference type="SAM" id="Coils"/>
    </source>
</evidence>
<dbReference type="InterPro" id="IPR036061">
    <property type="entry name" value="CheW-like_dom_sf"/>
</dbReference>
<evidence type="ECO:0000313" key="16">
    <source>
        <dbReference type="EMBL" id="PXX43940.1"/>
    </source>
</evidence>
<dbReference type="Pfam" id="PF26379">
    <property type="entry name" value="FimL_2nd"/>
    <property type="match status" value="1"/>
</dbReference>
<dbReference type="SUPFAM" id="SSF47226">
    <property type="entry name" value="Histidine-containing phosphotransfer domain, HPT domain"/>
    <property type="match status" value="5"/>
</dbReference>
<dbReference type="InterPro" id="IPR051315">
    <property type="entry name" value="Bact_Chemotaxis_CheA"/>
</dbReference>
<dbReference type="PROSITE" id="PS50110">
    <property type="entry name" value="RESPONSE_REGULATORY"/>
    <property type="match status" value="1"/>
</dbReference>
<dbReference type="PANTHER" id="PTHR43395">
    <property type="entry name" value="SENSOR HISTIDINE KINASE CHEA"/>
    <property type="match status" value="1"/>
</dbReference>
<dbReference type="EMBL" id="QJKB01000003">
    <property type="protein sequence ID" value="PXX43940.1"/>
    <property type="molecule type" value="Genomic_DNA"/>
</dbReference>
<evidence type="ECO:0000256" key="6">
    <source>
        <dbReference type="ARBA" id="ARBA00022777"/>
    </source>
</evidence>
<dbReference type="PROSITE" id="PS50851">
    <property type="entry name" value="CHEW"/>
    <property type="match status" value="1"/>
</dbReference>
<evidence type="ECO:0000259" key="12">
    <source>
        <dbReference type="PROSITE" id="PS50109"/>
    </source>
</evidence>
<dbReference type="GO" id="GO:0000155">
    <property type="term" value="F:phosphorelay sensor kinase activity"/>
    <property type="evidence" value="ECO:0007669"/>
    <property type="project" value="InterPro"/>
</dbReference>
<dbReference type="InterPro" id="IPR011006">
    <property type="entry name" value="CheY-like_superfamily"/>
</dbReference>
<evidence type="ECO:0000259" key="15">
    <source>
        <dbReference type="PROSITE" id="PS50894"/>
    </source>
</evidence>
<dbReference type="InterPro" id="IPR004105">
    <property type="entry name" value="CheA-like_dim"/>
</dbReference>
<gene>
    <name evidence="16" type="ORF">DFR42_103208</name>
</gene>
<evidence type="ECO:0000256" key="3">
    <source>
        <dbReference type="ARBA" id="ARBA00021495"/>
    </source>
</evidence>
<organism evidence="16 17">
    <name type="scientific">Undibacterium pigrum</name>
    <dbReference type="NCBI Taxonomy" id="401470"/>
    <lineage>
        <taxon>Bacteria</taxon>
        <taxon>Pseudomonadati</taxon>
        <taxon>Pseudomonadota</taxon>
        <taxon>Betaproteobacteria</taxon>
        <taxon>Burkholderiales</taxon>
        <taxon>Oxalobacteraceae</taxon>
        <taxon>Undibacterium</taxon>
    </lineage>
</organism>
<evidence type="ECO:0000256" key="10">
    <source>
        <dbReference type="PROSITE-ProRule" id="PRU00169"/>
    </source>
</evidence>
<feature type="domain" description="Histidine kinase" evidence="12">
    <location>
        <begin position="1732"/>
        <end position="1987"/>
    </location>
</feature>
<dbReference type="InterPro" id="IPR002545">
    <property type="entry name" value="CheW-lke_dom"/>
</dbReference>
<feature type="domain" description="HPt" evidence="15">
    <location>
        <begin position="1486"/>
        <end position="1594"/>
    </location>
</feature>
<dbReference type="InterPro" id="IPR037006">
    <property type="entry name" value="CheA-like_homodim_sf"/>
</dbReference>
<protein>
    <recommendedName>
        <fullName evidence="3">Chemotaxis protein CheA</fullName>
        <ecNumber evidence="2">2.7.13.3</ecNumber>
    </recommendedName>
</protein>
<dbReference type="Gene3D" id="3.30.565.10">
    <property type="entry name" value="Histidine kinase-like ATPase, C-terminal domain"/>
    <property type="match status" value="1"/>
</dbReference>
<dbReference type="Pfam" id="PF01584">
    <property type="entry name" value="CheW"/>
    <property type="match status" value="1"/>
</dbReference>
<keyword evidence="6 16" id="KW-0418">Kinase</keyword>
<evidence type="ECO:0000259" key="14">
    <source>
        <dbReference type="PROSITE" id="PS50851"/>
    </source>
</evidence>
<dbReference type="InterPro" id="IPR036890">
    <property type="entry name" value="HATPase_C_sf"/>
</dbReference>
<dbReference type="SUPFAM" id="SSF55874">
    <property type="entry name" value="ATPase domain of HSP90 chaperone/DNA topoisomerase II/histidine kinase"/>
    <property type="match status" value="1"/>
</dbReference>
<comment type="catalytic activity">
    <reaction evidence="1">
        <text>ATP + protein L-histidine = ADP + protein N-phospho-L-histidine.</text>
        <dbReference type="EC" id="2.7.13.3"/>
    </reaction>
</comment>
<dbReference type="SUPFAM" id="SSF50341">
    <property type="entry name" value="CheW-like"/>
    <property type="match status" value="1"/>
</dbReference>
<dbReference type="PROSITE" id="PS50109">
    <property type="entry name" value="HIS_KIN"/>
    <property type="match status" value="1"/>
</dbReference>
<name>A0A318J8C9_9BURK</name>
<dbReference type="SMART" id="SM00073">
    <property type="entry name" value="HPT"/>
    <property type="match status" value="3"/>
</dbReference>
<feature type="modified residue" description="Phosphohistidine" evidence="9">
    <location>
        <position position="757"/>
    </location>
</feature>
<dbReference type="Gene3D" id="3.40.50.2300">
    <property type="match status" value="1"/>
</dbReference>
<keyword evidence="7" id="KW-0902">Two-component regulatory system</keyword>
<feature type="coiled-coil region" evidence="11">
    <location>
        <begin position="1690"/>
        <end position="1724"/>
    </location>
</feature>
<dbReference type="InterPro" id="IPR004358">
    <property type="entry name" value="Sig_transdc_His_kin-like_C"/>
</dbReference>
<feature type="modified residue" description="4-aspartylphosphate" evidence="10">
    <location>
        <position position="2217"/>
    </location>
</feature>
<evidence type="ECO:0000256" key="7">
    <source>
        <dbReference type="ARBA" id="ARBA00023012"/>
    </source>
</evidence>
<dbReference type="SMART" id="SM00448">
    <property type="entry name" value="REC"/>
    <property type="match status" value="1"/>
</dbReference>
<dbReference type="GO" id="GO:0005737">
    <property type="term" value="C:cytoplasm"/>
    <property type="evidence" value="ECO:0007669"/>
    <property type="project" value="InterPro"/>
</dbReference>
<accession>A0A318J8C9</accession>
<sequence>MTSDFSKSPDLPQEQFDIGPLSWVMGEVREAITNAGKMLTDALAQDTETRPTTLLHAKSYLHQAHGALQIVDIDGVSIVTETIEELLERLQSNQLEMTQANVEVIVDAFHAVLRYLEDLLSGSPHQPVRLFPYYRALLELKGAERIHPADLFFPSLSAKEQIPELAVSSKAVAVSYTGLRQRFEKLLLTVLTSKDKDQQKLATQSMHDLIAEIENGQTNSQAKAFWVVMRAFVEAVGHGAIDNQQYVKQIFGRINLQIRRLVEGVSTIPERLLRDALFFLAQVESPSPFVTRVRKAYQLDDKVPVDYDKKNYGQITAGALTAAKEQLSAVKNLWGRIANGETGLAEKFSQKMTDLADTGAGLNAPALAKLLRELNGIARHVAHSPDGSKLGIELATSLLFVEHALDHVTRLPGNFAERAEEITTRLLSVVSGETPQTQASWMGEISREAQQRQTMGVLVGEMQSSLRHIEKVLDEYFRTPADKETLKPIDGNLHQIGGALSMLDQDDAVLAVEHTRQMIGKFSAEDAADPSAQTAAHENVAQNIGALSFFIETLQSQPETAKKKFSFDQEAGLFRSNLLEAQASKELLPSADILLPGDEAHGQETKVAVLKTAEQELAQQQQESARLAASLAEAPHDIGLQAQLKSSLESERSVAILLDDTAASDRAKSAIDMLGKTDQSGTSEALQDIVTAAAEPVAAPAQAQDIPEGDDAIDAELLEIFLMEADEVLAYVQTTLPLSRKDTNNQEYLTSLRRSFHTLKGSGRMVGLMVFGEAAWSIEQVMNLWLSDSRSGDENLYALLDRTAREMVEWVEELKQSGVSPRTGKAIIAAAERVKAGHDYQDIPEVVEVAAVAEVAEIAEAAEIAVLPDTPATIVAEPEVELAPATEEIQAAALPDEVEIEALAIPAVEEAAPLIEHAAVEFEAFDFTPVELVAEPEAATVAPVVEDIPAPELEVIADAAVSLPEFSLDTPLEAEELTERALEVAVAAEDMPVQEAEVLVHEVPLVVEDAPAVAETISETLPDAVTDAVAAVAEPELVLDLPVEQTEELILAELPAETADVVELAAENPVTISEEPEAVLPLEIAKVHEVAETSTAKIIDFPDLSTPSPSVDDNIKRIGDIEISLPLYSIYMAETDEIVRFLVQDFAEWRHEPDRHVSTHAIHASHSLAGSSATVGLKPLQELAHSLEFVLQRLERHPVGLLETEFDVLDRSLDSAKRMLQKFALSEMAAPAPEEIRQLEHLLQVVIERSNAGADEEFITSTNEKLDPVALSEDLLHIDALAEETLAADLPASLPVIEDSEPVMAADAGIDAIAALPLEDLPVLAEVAPEPEFNLDHAEVLEALPVVEEELVADLPVDTVSAEILPELATLTTIHAEALPEPEAPVETIADRMSSIMTDALDDIVPLDAVVADPAAELAAEPAALPEPEVELVSEPEPVADVAPVSEPEPVVLEFVEPEPEVVVAATQPAAAEYVAPASDGTVQIRDDLDMDLLPVFIEEGNDLLPMVGQLLRTWQDKPDDMAAPQAIARIMHTIKGSARMAGAMGLGQHIHDMESRIESLMHGGSAVRASLLDDLLARHDHSMHMFDRLLHPEAYAAPVQVDAPLTTAQELDQFQEQMAASNTDAPVVINELVNLTPVVPLMTRATPSTAVAAPVNTPVAANTPVPLVRVRADILDRLVNQAGEVSISRSRLENEVSTLRSSLSELTENVNRLRDQLREVEIQAETQITSRMAHSGDREFDPLEFDRFTRLQELTRMMAESVSDVATVQTNLTRTIDGASNDLLVQARLTRDLQQDLMRVRMIPFASISERLYRVTRQTSKEVDKRVNLDIRGATVEMDRGVLEKMAGPFEHLLRNAIVHGIESRAQRRNNGKEETGELLIEIRQEGNEVVIRFSDDGQGLNLTRIREKALSVGLITNEDNPGELETANMIFEPGFSTATEITELAGRGVGMDVVRSEAASLGGRVEVTTSEGKGAEFTIRLPLTLAVTQVVLLSSGGRTYAVPSVLVEQVQQLKSNALANAYNDGAVMWQGQRVTLYYLSSMLGQDDATPMTQQYSPLLIMKSGGERVAIHVDDVLGNREVVVKNIGPQLARMTGIAGATVLGSGEIVLILNPVPLAQRMEHEHARLQQLGAEATPDMGAVANLQSSTEVAETKTQPVQGLRTQHTVMVVDDSLTVRRVTQRLLTREGFQVILAKDGIDALEQLQSVTPDVMLVDIEMPRMDGFDLTRNVRSDSRTSHIPIIMITSRTADKHRNYAKELGVNEYFGKPYREDDLLGAIMGFVGKDAAVIV</sequence>
<feature type="domain" description="HPt" evidence="15">
    <location>
        <begin position="1120"/>
        <end position="1223"/>
    </location>
</feature>
<evidence type="ECO:0000259" key="13">
    <source>
        <dbReference type="PROSITE" id="PS50110"/>
    </source>
</evidence>
<reference evidence="16 17" key="1">
    <citation type="submission" date="2018-05" db="EMBL/GenBank/DDBJ databases">
        <title>Genomic Encyclopedia of Type Strains, Phase IV (KMG-IV): sequencing the most valuable type-strain genomes for metagenomic binning, comparative biology and taxonomic classification.</title>
        <authorList>
            <person name="Goeker M."/>
        </authorList>
    </citation>
    <scope>NUCLEOTIDE SEQUENCE [LARGE SCALE GENOMIC DNA]</scope>
    <source>
        <strain evidence="16 17">DSM 19792</strain>
    </source>
</reference>
<dbReference type="InterPro" id="IPR058661">
    <property type="entry name" value="FimL_2nd"/>
</dbReference>
<dbReference type="Gene3D" id="2.30.30.40">
    <property type="entry name" value="SH3 Domains"/>
    <property type="match status" value="1"/>
</dbReference>
<feature type="domain" description="CheW-like" evidence="14">
    <location>
        <begin position="1989"/>
        <end position="2124"/>
    </location>
</feature>
<dbReference type="RefSeq" id="WP_110255213.1">
    <property type="nucleotide sequence ID" value="NZ_QJKB01000003.1"/>
</dbReference>
<dbReference type="InterPro" id="IPR005467">
    <property type="entry name" value="His_kinase_dom"/>
</dbReference>
<evidence type="ECO:0000256" key="9">
    <source>
        <dbReference type="PROSITE-ProRule" id="PRU00110"/>
    </source>
</evidence>
<feature type="modified residue" description="Phosphohistidine" evidence="9">
    <location>
        <position position="1166"/>
    </location>
</feature>
<feature type="domain" description="Response regulatory" evidence="13">
    <location>
        <begin position="2168"/>
        <end position="2284"/>
    </location>
</feature>
<keyword evidence="17" id="KW-1185">Reference proteome</keyword>
<dbReference type="FunFam" id="3.30.565.10:FF:000016">
    <property type="entry name" value="Chemotaxis protein CheA, putative"/>
    <property type="match status" value="1"/>
</dbReference>
<keyword evidence="11" id="KW-0175">Coiled coil</keyword>
<dbReference type="Pfam" id="PF01627">
    <property type="entry name" value="Hpt"/>
    <property type="match status" value="3"/>
</dbReference>
<dbReference type="InterPro" id="IPR008207">
    <property type="entry name" value="Sig_transdc_His_kin_Hpt_dom"/>
</dbReference>
<evidence type="ECO:0000313" key="17">
    <source>
        <dbReference type="Proteomes" id="UP000247792"/>
    </source>
</evidence>
<dbReference type="SMART" id="SM01231">
    <property type="entry name" value="H-kinase_dim"/>
    <property type="match status" value="1"/>
</dbReference>
<dbReference type="CDD" id="cd17546">
    <property type="entry name" value="REC_hyHK_CKI1_RcsC-like"/>
    <property type="match status" value="1"/>
</dbReference>
<dbReference type="Proteomes" id="UP000247792">
    <property type="component" value="Unassembled WGS sequence"/>
</dbReference>
<dbReference type="PRINTS" id="PR00344">
    <property type="entry name" value="BCTRLSENSOR"/>
</dbReference>
<dbReference type="GO" id="GO:0006935">
    <property type="term" value="P:chemotaxis"/>
    <property type="evidence" value="ECO:0007669"/>
    <property type="project" value="InterPro"/>
</dbReference>
<dbReference type="SUPFAM" id="SSF52172">
    <property type="entry name" value="CheY-like"/>
    <property type="match status" value="1"/>
</dbReference>
<evidence type="ECO:0000256" key="1">
    <source>
        <dbReference type="ARBA" id="ARBA00000085"/>
    </source>
</evidence>
<dbReference type="OrthoDB" id="9146932at2"/>
<feature type="coiled-coil region" evidence="11">
    <location>
        <begin position="603"/>
        <end position="630"/>
    </location>
</feature>
<feature type="modified residue" description="Phosphohistidine" evidence="9">
    <location>
        <position position="1533"/>
    </location>
</feature>
<dbReference type="PANTHER" id="PTHR43395:SF8">
    <property type="entry name" value="HISTIDINE KINASE"/>
    <property type="match status" value="1"/>
</dbReference>
<dbReference type="Pfam" id="PF00072">
    <property type="entry name" value="Response_reg"/>
    <property type="match status" value="1"/>
</dbReference>
<dbReference type="InterPro" id="IPR036641">
    <property type="entry name" value="HPT_dom_sf"/>
</dbReference>
<keyword evidence="5" id="KW-0808">Transferase</keyword>
<dbReference type="CDD" id="cd00088">
    <property type="entry name" value="HPT"/>
    <property type="match status" value="3"/>
</dbReference>